<dbReference type="HOGENOM" id="CLU_2332671_0_0_6"/>
<dbReference type="AlphaFoldDB" id="C5BM51"/>
<proteinExistence type="predicted"/>
<keyword evidence="2" id="KW-1185">Reference proteome</keyword>
<gene>
    <name evidence="1" type="ordered locus">TERTU_0306</name>
</gene>
<sequence>MPQRPPEIGVVITRVPQSASKEIKNKQIADTILQGNFIEVLPLWMYFCSEFLTKTFHGSGSEPERPKKLTNISFIAERIVRHFSDVNCYPLFGERQKN</sequence>
<organism evidence="1 2">
    <name type="scientific">Teredinibacter turnerae (strain ATCC 39867 / T7901)</name>
    <dbReference type="NCBI Taxonomy" id="377629"/>
    <lineage>
        <taxon>Bacteria</taxon>
        <taxon>Pseudomonadati</taxon>
        <taxon>Pseudomonadota</taxon>
        <taxon>Gammaproteobacteria</taxon>
        <taxon>Cellvibrionales</taxon>
        <taxon>Cellvibrionaceae</taxon>
        <taxon>Teredinibacter</taxon>
    </lineage>
</organism>
<protein>
    <submittedName>
        <fullName evidence="1">Uncharacterized protein</fullName>
    </submittedName>
</protein>
<dbReference type="EMBL" id="CP001614">
    <property type="protein sequence ID" value="ACR13198.1"/>
    <property type="molecule type" value="Genomic_DNA"/>
</dbReference>
<evidence type="ECO:0000313" key="1">
    <source>
        <dbReference type="EMBL" id="ACR13198.1"/>
    </source>
</evidence>
<dbReference type="KEGG" id="ttu:TERTU_0306"/>
<dbReference type="Proteomes" id="UP000009080">
    <property type="component" value="Chromosome"/>
</dbReference>
<reference evidence="1 2" key="1">
    <citation type="journal article" date="2009" name="PLoS ONE">
        <title>The complete genome of Teredinibacter turnerae T7901: an intracellular endosymbiont of marine wood-boring bivalves (shipworms).</title>
        <authorList>
            <person name="Yang J.C."/>
            <person name="Madupu R."/>
            <person name="Durkin A.S."/>
            <person name="Ekborg N.A."/>
            <person name="Pedamallu C.S."/>
            <person name="Hostetler J.B."/>
            <person name="Radune D."/>
            <person name="Toms B.S."/>
            <person name="Henrissat B."/>
            <person name="Coutinho P.M."/>
            <person name="Schwarz S."/>
            <person name="Field L."/>
            <person name="Trindade-Silva A.E."/>
            <person name="Soares C.A.G."/>
            <person name="Elshahawi S."/>
            <person name="Hanora A."/>
            <person name="Schmidt E.W."/>
            <person name="Haygood M.G."/>
            <person name="Posfai J."/>
            <person name="Benner J."/>
            <person name="Madinger C."/>
            <person name="Nove J."/>
            <person name="Anton B."/>
            <person name="Chaudhary K."/>
            <person name="Foster J."/>
            <person name="Holman A."/>
            <person name="Kumar S."/>
            <person name="Lessard P.A."/>
            <person name="Luyten Y.A."/>
            <person name="Slatko B."/>
            <person name="Wood N."/>
            <person name="Wu B."/>
            <person name="Teplitski M."/>
            <person name="Mougous J.D."/>
            <person name="Ward N."/>
            <person name="Eisen J.A."/>
            <person name="Badger J.H."/>
            <person name="Distel D.L."/>
        </authorList>
    </citation>
    <scope>NUCLEOTIDE SEQUENCE [LARGE SCALE GENOMIC DNA]</scope>
    <source>
        <strain evidence="2">ATCC 39867 / T7901</strain>
    </source>
</reference>
<evidence type="ECO:0000313" key="2">
    <source>
        <dbReference type="Proteomes" id="UP000009080"/>
    </source>
</evidence>
<accession>C5BM51</accession>
<name>C5BM51_TERTT</name>